<dbReference type="GO" id="GO:0005634">
    <property type="term" value="C:nucleus"/>
    <property type="evidence" value="ECO:0007669"/>
    <property type="project" value="TreeGrafter"/>
</dbReference>
<dbReference type="PANTHER" id="PTHR12132:SF1">
    <property type="entry name" value="DNA REPAIR PROTEIN RAD52 HOMOLOG"/>
    <property type="match status" value="1"/>
</dbReference>
<feature type="compositionally biased region" description="Basic and acidic residues" evidence="5">
    <location>
        <begin position="642"/>
        <end position="654"/>
    </location>
</feature>
<comment type="caution">
    <text evidence="6">The sequence shown here is derived from an EMBL/GenBank/DDBJ whole genome shotgun (WGS) entry which is preliminary data.</text>
</comment>
<dbReference type="AlphaFoldDB" id="A0AA38NX18"/>
<keyword evidence="2" id="KW-0227">DNA damage</keyword>
<dbReference type="InterPro" id="IPR042525">
    <property type="entry name" value="Rad52_Rad59_Rad22_sf"/>
</dbReference>
<evidence type="ECO:0000256" key="5">
    <source>
        <dbReference type="SAM" id="MobiDB-lite"/>
    </source>
</evidence>
<dbReference type="PANTHER" id="PTHR12132">
    <property type="entry name" value="DNA REPAIR AND RECOMBINATION PROTEIN RAD52, RAD59"/>
    <property type="match status" value="1"/>
</dbReference>
<dbReference type="Gene3D" id="3.30.390.80">
    <property type="entry name" value="DNA repair protein Rad52/59/22"/>
    <property type="match status" value="1"/>
</dbReference>
<evidence type="ECO:0000256" key="1">
    <source>
        <dbReference type="ARBA" id="ARBA00006638"/>
    </source>
</evidence>
<dbReference type="GO" id="GO:0006312">
    <property type="term" value="P:mitotic recombination"/>
    <property type="evidence" value="ECO:0007669"/>
    <property type="project" value="TreeGrafter"/>
</dbReference>
<dbReference type="GO" id="GO:0003697">
    <property type="term" value="F:single-stranded DNA binding"/>
    <property type="evidence" value="ECO:0007669"/>
    <property type="project" value="UniProtKB-ARBA"/>
</dbReference>
<name>A0AA38NX18_9AGAR</name>
<evidence type="ECO:0000256" key="3">
    <source>
        <dbReference type="ARBA" id="ARBA00023172"/>
    </source>
</evidence>
<reference evidence="6" key="1">
    <citation type="submission" date="2022-08" db="EMBL/GenBank/DDBJ databases">
        <authorList>
            <consortium name="DOE Joint Genome Institute"/>
            <person name="Min B."/>
            <person name="Riley R."/>
            <person name="Sierra-Patev S."/>
            <person name="Naranjo-Ortiz M."/>
            <person name="Looney B."/>
            <person name="Konkel Z."/>
            <person name="Slot J.C."/>
            <person name="Sakamoto Y."/>
            <person name="Steenwyk J.L."/>
            <person name="Rokas A."/>
            <person name="Carro J."/>
            <person name="Camarero S."/>
            <person name="Ferreira P."/>
            <person name="Molpeceres G."/>
            <person name="Ruiz-Duenas F.J."/>
            <person name="Serrano A."/>
            <person name="Henrissat B."/>
            <person name="Drula E."/>
            <person name="Hughes K.W."/>
            <person name="Mata J.L."/>
            <person name="Ishikawa N.K."/>
            <person name="Vargas-Isla R."/>
            <person name="Ushijima S."/>
            <person name="Smith C.A."/>
            <person name="Ahrendt S."/>
            <person name="Andreopoulos W."/>
            <person name="He G."/>
            <person name="Labutti K."/>
            <person name="Lipzen A."/>
            <person name="Ng V."/>
            <person name="Sandor L."/>
            <person name="Barry K."/>
            <person name="Martinez A.T."/>
            <person name="Xiao Y."/>
            <person name="Gibbons J.G."/>
            <person name="Terashima K."/>
            <person name="Hibbett D.S."/>
            <person name="Grigoriev I.V."/>
        </authorList>
    </citation>
    <scope>NUCLEOTIDE SEQUENCE</scope>
    <source>
        <strain evidence="6">TFB9207</strain>
    </source>
</reference>
<feature type="region of interest" description="Disordered" evidence="5">
    <location>
        <begin position="525"/>
        <end position="558"/>
    </location>
</feature>
<evidence type="ECO:0000256" key="2">
    <source>
        <dbReference type="ARBA" id="ARBA00022763"/>
    </source>
</evidence>
<proteinExistence type="inferred from homology"/>
<dbReference type="GO" id="GO:0045002">
    <property type="term" value="P:double-strand break repair via single-strand annealing"/>
    <property type="evidence" value="ECO:0007669"/>
    <property type="project" value="TreeGrafter"/>
</dbReference>
<feature type="region of interest" description="Disordered" evidence="5">
    <location>
        <begin position="416"/>
        <end position="446"/>
    </location>
</feature>
<sequence>MAGALSGHVIESYYTLKSSQSSGPFGMAMHSTFNNANPNFWPSNSSDIVTSGAMSFDPNMHGNARPMTMAADLPEDQTSFMNLSKSTSVKIAALQAKLNQQLGPEYISTRPGPGGGPKLVYAEGWKIINLANEVFGFNGWSSNLVSLTTDFIDYNEETRRYSVGVTAIMRVTLRDGVFHEDIGYGILENSKTKGPALDKCKKEAVTDALKRTLRNFGNLLGNCLYDKQYTNEIVKVKVSPPKFDKENLHRRPEYSVDNGTSPAVNASGSDLKTSTSTTPSTKTNLQAPVVKSEPGPPKPISSIPPHVREQVRPSAQESSTLTTPANLSPANLSPANLSKAKTASAKPDIPPSNVSTPTAAPPNRGSAMRHAAILHGLNTPMTTPLAPQTKPQPISPQAAQVSSNLRQVTFADSPLATKVLNKPPPHAPPDDYADNGGGGDDSFALGSEDDAFFASVDLGDAADLGRPIDFMEGIDKSEVEGQVTRHMPTVGTRTNGQPARLNAASASSTASNLTKSSSTVANLPLHSHIPNQTDQPSFHQAQRSAPNANTTRGSLEETTNIVATSTPAPPRMGGFSFPPEMLNRQPQQGIGVKRSADVMRASSTAVQTPRDRRLVPGMGLMTAQGGGATRQQFSSKQGLGINREDGGDAKRMRH</sequence>
<dbReference type="Proteomes" id="UP001163846">
    <property type="component" value="Unassembled WGS sequence"/>
</dbReference>
<dbReference type="Pfam" id="PF04098">
    <property type="entry name" value="Rad52_Rad22"/>
    <property type="match status" value="1"/>
</dbReference>
<feature type="compositionally biased region" description="Low complexity" evidence="5">
    <location>
        <begin position="501"/>
        <end position="512"/>
    </location>
</feature>
<feature type="compositionally biased region" description="Polar residues" evidence="5">
    <location>
        <begin position="529"/>
        <end position="558"/>
    </location>
</feature>
<evidence type="ECO:0000313" key="7">
    <source>
        <dbReference type="Proteomes" id="UP001163846"/>
    </source>
</evidence>
<dbReference type="GO" id="GO:0000724">
    <property type="term" value="P:double-strand break repair via homologous recombination"/>
    <property type="evidence" value="ECO:0007669"/>
    <property type="project" value="TreeGrafter"/>
</dbReference>
<keyword evidence="3" id="KW-0233">DNA recombination</keyword>
<feature type="compositionally biased region" description="Basic and acidic residues" evidence="5">
    <location>
        <begin position="244"/>
        <end position="254"/>
    </location>
</feature>
<dbReference type="EMBL" id="MU807041">
    <property type="protein sequence ID" value="KAJ3832208.1"/>
    <property type="molecule type" value="Genomic_DNA"/>
</dbReference>
<gene>
    <name evidence="6" type="ORF">F5878DRAFT_729432</name>
</gene>
<evidence type="ECO:0000313" key="6">
    <source>
        <dbReference type="EMBL" id="KAJ3832208.1"/>
    </source>
</evidence>
<dbReference type="FunFam" id="3.30.390.80:FF:000001">
    <property type="entry name" value="DNA repair protein RAD52 homolog"/>
    <property type="match status" value="1"/>
</dbReference>
<dbReference type="InterPro" id="IPR007232">
    <property type="entry name" value="Rad52_Rad59_Rad22"/>
</dbReference>
<protein>
    <submittedName>
        <fullName evidence="6">Uncharacterized protein</fullName>
    </submittedName>
</protein>
<comment type="similarity">
    <text evidence="1">Belongs to the RAD52 family.</text>
</comment>
<keyword evidence="4" id="KW-0234">DNA repair</keyword>
<feature type="region of interest" description="Disordered" evidence="5">
    <location>
        <begin position="623"/>
        <end position="654"/>
    </location>
</feature>
<accession>A0AA38NX18</accession>
<feature type="compositionally biased region" description="Polar residues" evidence="5">
    <location>
        <begin position="313"/>
        <end position="341"/>
    </location>
</feature>
<feature type="compositionally biased region" description="Low complexity" evidence="5">
    <location>
        <begin position="272"/>
        <end position="283"/>
    </location>
</feature>
<dbReference type="InterPro" id="IPR041247">
    <property type="entry name" value="Rad52_fam"/>
</dbReference>
<keyword evidence="7" id="KW-1185">Reference proteome</keyword>
<feature type="compositionally biased region" description="Polar residues" evidence="5">
    <location>
        <begin position="257"/>
        <end position="271"/>
    </location>
</feature>
<feature type="region of interest" description="Disordered" evidence="5">
    <location>
        <begin position="488"/>
        <end position="512"/>
    </location>
</feature>
<evidence type="ECO:0000256" key="4">
    <source>
        <dbReference type="ARBA" id="ARBA00023204"/>
    </source>
</evidence>
<organism evidence="6 7">
    <name type="scientific">Lentinula raphanica</name>
    <dbReference type="NCBI Taxonomy" id="153919"/>
    <lineage>
        <taxon>Eukaryota</taxon>
        <taxon>Fungi</taxon>
        <taxon>Dikarya</taxon>
        <taxon>Basidiomycota</taxon>
        <taxon>Agaricomycotina</taxon>
        <taxon>Agaricomycetes</taxon>
        <taxon>Agaricomycetidae</taxon>
        <taxon>Agaricales</taxon>
        <taxon>Marasmiineae</taxon>
        <taxon>Omphalotaceae</taxon>
        <taxon>Lentinula</taxon>
    </lineage>
</organism>
<dbReference type="SUPFAM" id="SSF54768">
    <property type="entry name" value="dsRNA-binding domain-like"/>
    <property type="match status" value="1"/>
</dbReference>
<feature type="region of interest" description="Disordered" evidence="5">
    <location>
        <begin position="244"/>
        <end position="366"/>
    </location>
</feature>